<organism evidence="1 2">
    <name type="scientific">Arthrobacter sulfonylureivorans</name>
    <dbReference type="NCBI Taxonomy" id="2486855"/>
    <lineage>
        <taxon>Bacteria</taxon>
        <taxon>Bacillati</taxon>
        <taxon>Actinomycetota</taxon>
        <taxon>Actinomycetes</taxon>
        <taxon>Micrococcales</taxon>
        <taxon>Micrococcaceae</taxon>
        <taxon>Arthrobacter</taxon>
    </lineage>
</organism>
<dbReference type="Proteomes" id="UP000829069">
    <property type="component" value="Chromosome"/>
</dbReference>
<evidence type="ECO:0000313" key="2">
    <source>
        <dbReference type="Proteomes" id="UP000829069"/>
    </source>
</evidence>
<dbReference type="RefSeq" id="WP_241914438.1">
    <property type="nucleotide sequence ID" value="NZ_CP093326.1"/>
</dbReference>
<dbReference type="EMBL" id="CP093326">
    <property type="protein sequence ID" value="UNK46409.1"/>
    <property type="molecule type" value="Genomic_DNA"/>
</dbReference>
<gene>
    <name evidence="1" type="ORF">MNQ99_03285</name>
</gene>
<evidence type="ECO:0000313" key="1">
    <source>
        <dbReference type="EMBL" id="UNK46409.1"/>
    </source>
</evidence>
<sequence length="69" mass="7793">MPDNPLENWDLVPGTLVEVHKDGMMLRTGRIDAVTLDADIVWLANNGSHPRSLFEKSEGYQLCLARDRN</sequence>
<name>A0ABY3W7W2_9MICC</name>
<accession>A0ABY3W7W2</accession>
<proteinExistence type="predicted"/>
<reference evidence="1 2" key="1">
    <citation type="submission" date="2022-03" db="EMBL/GenBank/DDBJ databases">
        <title>Isotopic signatures of nitrous oxide derived from detoxification processes.</title>
        <authorList>
            <person name="Behrendt U."/>
            <person name="Buchen C."/>
            <person name="Well R."/>
            <person name="Ulrich A."/>
            <person name="Rohe L."/>
            <person name="Kolb S."/>
            <person name="Schloter M."/>
            <person name="Horn M.A."/>
            <person name="Augustin J."/>
        </authorList>
    </citation>
    <scope>NUCLEOTIDE SEQUENCE [LARGE SCALE GENOMIC DNA]</scope>
    <source>
        <strain evidence="1 2">S4-C24</strain>
    </source>
</reference>
<protein>
    <submittedName>
        <fullName evidence="1">Uncharacterized protein</fullName>
    </submittedName>
</protein>
<keyword evidence="2" id="KW-1185">Reference proteome</keyword>